<dbReference type="PROSITE" id="PS50093">
    <property type="entry name" value="PKD"/>
    <property type="match status" value="1"/>
</dbReference>
<dbReference type="Pfam" id="PF18911">
    <property type="entry name" value="PKD_4"/>
    <property type="match status" value="1"/>
</dbReference>
<dbReference type="InterPro" id="IPR022409">
    <property type="entry name" value="PKD/Chitinase_dom"/>
</dbReference>
<dbReference type="SMART" id="SM00060">
    <property type="entry name" value="FN3"/>
    <property type="match status" value="2"/>
</dbReference>
<evidence type="ECO:0000313" key="7">
    <source>
        <dbReference type="Proteomes" id="UP000328092"/>
    </source>
</evidence>
<evidence type="ECO:0000259" key="4">
    <source>
        <dbReference type="PROSITE" id="PS50093"/>
    </source>
</evidence>
<dbReference type="Proteomes" id="UP000328092">
    <property type="component" value="Unassembled WGS sequence"/>
</dbReference>
<reference evidence="6" key="1">
    <citation type="submission" date="2019-02" db="EMBL/GenBank/DDBJ databases">
        <authorList>
            <person name="Pothier F.J."/>
        </authorList>
    </citation>
    <scope>NUCLEOTIDE SEQUENCE</scope>
    <source>
        <strain evidence="6">CI-1B</strain>
    </source>
</reference>
<dbReference type="Gene3D" id="2.60.120.200">
    <property type="match status" value="2"/>
</dbReference>
<dbReference type="RefSeq" id="WP_139864286.1">
    <property type="nucleotide sequence ID" value="NZ_CAADFC020000033.1"/>
</dbReference>
<proteinExistence type="predicted"/>
<feature type="compositionally biased region" description="Polar residues" evidence="3">
    <location>
        <begin position="27"/>
        <end position="36"/>
    </location>
</feature>
<dbReference type="EMBL" id="CAADFC020000033">
    <property type="protein sequence ID" value="VIO79406.1"/>
    <property type="molecule type" value="Genomic_DNA"/>
</dbReference>
<dbReference type="InterPro" id="IPR015914">
    <property type="entry name" value="PAPs_N"/>
</dbReference>
<dbReference type="SUPFAM" id="SSF49265">
    <property type="entry name" value="Fibronectin type III"/>
    <property type="match status" value="1"/>
</dbReference>
<dbReference type="Pfam" id="PF00041">
    <property type="entry name" value="fn3"/>
    <property type="match status" value="1"/>
</dbReference>
<evidence type="ECO:0000256" key="2">
    <source>
        <dbReference type="ARBA" id="ARBA00023157"/>
    </source>
</evidence>
<dbReference type="GO" id="GO:0016162">
    <property type="term" value="F:cellulose 1,4-beta-cellobiosidase activity"/>
    <property type="evidence" value="ECO:0007669"/>
    <property type="project" value="UniProtKB-EC"/>
</dbReference>
<dbReference type="InterPro" id="IPR053786">
    <property type="entry name" value="LEPRxLL_CS"/>
</dbReference>
<organism evidence="6 7">
    <name type="scientific">Bradyrhizobium ivorense</name>
    <dbReference type="NCBI Taxonomy" id="2511166"/>
    <lineage>
        <taxon>Bacteria</taxon>
        <taxon>Pseudomonadati</taxon>
        <taxon>Pseudomonadota</taxon>
        <taxon>Alphaproteobacteria</taxon>
        <taxon>Hyphomicrobiales</taxon>
        <taxon>Nitrobacteraceae</taxon>
        <taxon>Bradyrhizobium</taxon>
    </lineage>
</organism>
<dbReference type="NCBIfam" id="NF012209">
    <property type="entry name" value="LEPR-8K"/>
    <property type="match status" value="1"/>
</dbReference>
<dbReference type="InterPro" id="IPR000601">
    <property type="entry name" value="PKD_dom"/>
</dbReference>
<feature type="domain" description="Fibronectin type-III" evidence="5">
    <location>
        <begin position="465"/>
        <end position="556"/>
    </location>
</feature>
<dbReference type="GO" id="GO:0046872">
    <property type="term" value="F:metal ion binding"/>
    <property type="evidence" value="ECO:0007669"/>
    <property type="project" value="InterPro"/>
</dbReference>
<dbReference type="SUPFAM" id="SSF50952">
    <property type="entry name" value="Soluble quinoprotein glucose dehydrogenase"/>
    <property type="match status" value="1"/>
</dbReference>
<feature type="compositionally biased region" description="Low complexity" evidence="3">
    <location>
        <begin position="641"/>
        <end position="657"/>
    </location>
</feature>
<dbReference type="InterPro" id="IPR012938">
    <property type="entry name" value="Glc/Sorbosone_DH"/>
</dbReference>
<dbReference type="Pfam" id="PF13385">
    <property type="entry name" value="Laminin_G_3"/>
    <property type="match status" value="2"/>
</dbReference>
<dbReference type="PANTHER" id="PTHR19328">
    <property type="entry name" value="HEDGEHOG-INTERACTING PROTEIN"/>
    <property type="match status" value="1"/>
</dbReference>
<dbReference type="SMART" id="SM00560">
    <property type="entry name" value="LamGL"/>
    <property type="match status" value="2"/>
</dbReference>
<comment type="caution">
    <text evidence="6">The sequence shown here is derived from an EMBL/GenBank/DDBJ whole genome shotgun (WGS) entry which is preliminary data.</text>
</comment>
<gene>
    <name evidence="6" type="primary">cbhB</name>
    <name evidence="6" type="ORF">CI1B_77720</name>
</gene>
<dbReference type="SUPFAM" id="SSF49299">
    <property type="entry name" value="PKD domain"/>
    <property type="match status" value="1"/>
</dbReference>
<dbReference type="InterPro" id="IPR036116">
    <property type="entry name" value="FN3_sf"/>
</dbReference>
<dbReference type="PANTHER" id="PTHR19328:SF13">
    <property type="entry name" value="HIPL1 PROTEIN"/>
    <property type="match status" value="1"/>
</dbReference>
<feature type="compositionally biased region" description="Polar residues" evidence="3">
    <location>
        <begin position="1427"/>
        <end position="1438"/>
    </location>
</feature>
<dbReference type="CDD" id="cd00146">
    <property type="entry name" value="PKD"/>
    <property type="match status" value="1"/>
</dbReference>
<name>A0A508TYX4_9BRAD</name>
<dbReference type="SMART" id="SM00089">
    <property type="entry name" value="PKD"/>
    <property type="match status" value="1"/>
</dbReference>
<dbReference type="InterPro" id="IPR035986">
    <property type="entry name" value="PKD_dom_sf"/>
</dbReference>
<evidence type="ECO:0000259" key="5">
    <source>
        <dbReference type="PROSITE" id="PS50853"/>
    </source>
</evidence>
<evidence type="ECO:0000313" key="6">
    <source>
        <dbReference type="EMBL" id="VIO79406.1"/>
    </source>
</evidence>
<dbReference type="EC" id="3.2.1.91" evidence="6"/>
<accession>A0A508TYX4</accession>
<feature type="domain" description="Fibronectin type-III" evidence="5">
    <location>
        <begin position="561"/>
        <end position="651"/>
    </location>
</feature>
<dbReference type="PROSITE" id="PS50853">
    <property type="entry name" value="FN3"/>
    <property type="match status" value="2"/>
</dbReference>
<sequence>MSIARDIVSRLTQRLTHRSSGRAQEPSGENNGANRPSQILFETLEPRLLLAADPLGITAGYAFNEASGPTTADASGHGIVGTLTNGPTFTAGKYGNAIALDGTNDFVNLGNPAALQFTGSMTISAWVFASSFPGDDAAVVSKRTSSESGYQLDLTADTGVRTIGFKLTSSSGGTMFRYGATALQTNTWYHIAGVYNAATQTLNVYLNGVLDNGQLLGTVTNSQQNSTANVNIGRRAGATGFEFPGRIDDVRVADHALTQDQIQTDMVTPLGGTTPPPSDTTPPNVALTPPAAIVSGTVNLAATASDNVGVAGVKFLLEGNTQIGAEDTTSPYGVSWNTTTASNGIHSLTAQARDAATNVATSTAFTVTVDNQAPTGTVVINGNAAATNNTAVTLTLSASDAVTSVTQMRFSNNGTSYSAAEAFAPTKAWTLQNTVGTKTVYVQFRDAAGNWSAAATDTIILDKTAPTISGQTATNLTGTTAQVTWTTNEAATSRVEYGLTTSYGSSTTLDPALVTAHSVALTALAPNTTYNYRVRSIDAAGNEQIGSNGTFKTAAAPDTIPPSTPTGLTATAVSSTQINLSWNASTDNVAVTGYQIFRDGTQIGTSTTTSFSNTGLSPGTSYSYTVRAVDAAANPSGQSQPASTTTLTPDTTLPTATITAPTGSATVSGTIAIRANASDNVGVSGVTFLVDNVVVGGGEDTTSPYSVNWDTTSVPNGIHTIIARARDTSGNTGDSLPVSITVTNTQLSGLVAAYSFDEATGAAIDSSGQGNTATLNNGVARVPGKNGSAASFDGLNDFITIPNSASTNISGNALTLSMWINPQPLASGDSVVLGKFWNTTMASPYYQYGLELSGGNKTDFLVGTASGPLIASGGTTLPYNQWTHLAITFDGAQVRTYVNGTLVNTQALVGTITARGNSMNIGADASTGQFYHGALDDVRIYSRVLTQAQIQTDMATPVGGTIVGAPQVLIDFPANGAQVGGIVNVTADATDDTGIASVQFYVDNVAMGPPDTADPYALAWDTRATSNGAHTLTALATDIDGHSTMSAPVSVNVANSSFFQNTILATGFNLPTAIKFLPDGRMLVVELAGTIKVLPPPYTTPSATPFLQLTNIGSAGVQQGIYDIALDPNFATNHYYYIFYTLGTPNVDRFSRFTANATLTGTIAGSEFVIYQDGETANAEHHGGSINFSNDGKILLTTGEHFNASEAQDLTKPRGKILRYNMDGTIPTDNPFYDGAGPNFDAIWALGLRNPYRAYYDAPTGRLIIGDVGGNDYSTAIEEVDIGARGANYGWPNVEAPNNNPAYTAPAYYYPHNGRDAAITGGFVYHGTQFPASYQGSYFFADYTQNWIKRLTFDANGNVTGVFNFEPADGSVDGPYGDIVYLTEGPDGALYYVDLGYSDISGTFGVSKIRRIDFINSDLPPVAAASATPTQGQAPLTVSFSSSGSSDPEGQPLSYLWNFGDGSTSTQANPSHTYAVSGPYQARLTVSDGTNSTLSTPLAISVGNAPLVNILSPINAAIFRAGDVITFSGSATDAEDGTLPASAYTWNIDFLHEGHVHPGTPITGVTSGTFTIPTSGHDFSGFTRYRISLTVTDSSGLQSTQSVIIFPDKVNLEFATLPAGVTLYLDGIAHTAPFTYDTLIGFHHEIEARNATVGTTTYNFVSWSDGGAQDHVITVPVGGAAYTATYNAVTAPVPLAFVQVNAAVPQTNQTQVSVAYAKPQVVGDLNILVVGWNNTTSNVTSVTDSAGNVYQLAVPTVRGSGISQAIYYAKNIKAAAAGTNTVTVTFSASTQFVDLRALEYSGLDLANPFDVGTSASGTSNSANSGAVTTTTAHELVFAAGTTIGGFSGAGTGFTSRIITSPNGDIAEDRFVTATGSYSGIAPLGGSAAWVMQVATFKAVG</sequence>
<evidence type="ECO:0000256" key="3">
    <source>
        <dbReference type="SAM" id="MobiDB-lite"/>
    </source>
</evidence>
<dbReference type="InterPro" id="IPR003961">
    <property type="entry name" value="FN3_dom"/>
</dbReference>
<dbReference type="Pfam" id="PF16656">
    <property type="entry name" value="Pur_ac_phosph_N"/>
    <property type="match status" value="1"/>
</dbReference>
<feature type="region of interest" description="Disordered" evidence="3">
    <location>
        <begin position="1426"/>
        <end position="1449"/>
    </location>
</feature>
<feature type="region of interest" description="Disordered" evidence="3">
    <location>
        <begin position="14"/>
        <end position="36"/>
    </location>
</feature>
<dbReference type="InterPro" id="IPR011041">
    <property type="entry name" value="Quinoprot_gluc/sorb_DH_b-prop"/>
</dbReference>
<keyword evidence="1" id="KW-0732">Signal</keyword>
<dbReference type="CDD" id="cd00063">
    <property type="entry name" value="FN3"/>
    <property type="match status" value="2"/>
</dbReference>
<dbReference type="SUPFAM" id="SSF49899">
    <property type="entry name" value="Concanavalin A-like lectins/glucanases"/>
    <property type="match status" value="2"/>
</dbReference>
<keyword evidence="2" id="KW-1015">Disulfide bond</keyword>
<dbReference type="Pfam" id="PF07995">
    <property type="entry name" value="GSDH"/>
    <property type="match status" value="1"/>
</dbReference>
<evidence type="ECO:0000256" key="1">
    <source>
        <dbReference type="ARBA" id="ARBA00022729"/>
    </source>
</evidence>
<dbReference type="InterPro" id="IPR011042">
    <property type="entry name" value="6-blade_b-propeller_TolB-like"/>
</dbReference>
<feature type="domain" description="PKD" evidence="4">
    <location>
        <begin position="1421"/>
        <end position="1507"/>
    </location>
</feature>
<dbReference type="OrthoDB" id="9770043at2"/>
<feature type="region of interest" description="Disordered" evidence="3">
    <location>
        <begin position="633"/>
        <end position="657"/>
    </location>
</feature>
<dbReference type="Gene3D" id="2.120.10.30">
    <property type="entry name" value="TolB, C-terminal domain"/>
    <property type="match status" value="1"/>
</dbReference>
<keyword evidence="7" id="KW-1185">Reference proteome</keyword>
<protein>
    <submittedName>
        <fullName evidence="6">Exoglucanase B</fullName>
        <ecNumber evidence="6">3.2.1.91</ecNumber>
    </submittedName>
</protein>
<dbReference type="GO" id="GO:0003993">
    <property type="term" value="F:acid phosphatase activity"/>
    <property type="evidence" value="ECO:0007669"/>
    <property type="project" value="InterPro"/>
</dbReference>
<dbReference type="Gene3D" id="2.60.40.10">
    <property type="entry name" value="Immunoglobulins"/>
    <property type="match status" value="8"/>
</dbReference>
<dbReference type="InterPro" id="IPR013783">
    <property type="entry name" value="Ig-like_fold"/>
</dbReference>
<dbReference type="InterPro" id="IPR006558">
    <property type="entry name" value="LamG-like"/>
</dbReference>
<dbReference type="InterPro" id="IPR013320">
    <property type="entry name" value="ConA-like_dom_sf"/>
</dbReference>
<keyword evidence="6" id="KW-0326">Glycosidase</keyword>
<dbReference type="Pfam" id="PF17957">
    <property type="entry name" value="Big_7"/>
    <property type="match status" value="3"/>
</dbReference>
<keyword evidence="6" id="KW-0378">Hydrolase</keyword>